<dbReference type="Proteomes" id="UP000616769">
    <property type="component" value="Unassembled WGS sequence"/>
</dbReference>
<feature type="compositionally biased region" description="Acidic residues" evidence="1">
    <location>
        <begin position="73"/>
        <end position="84"/>
    </location>
</feature>
<evidence type="ECO:0000313" key="2">
    <source>
        <dbReference type="EMBL" id="KPM04516.1"/>
    </source>
</evidence>
<feature type="region of interest" description="Disordered" evidence="1">
    <location>
        <begin position="31"/>
        <end position="94"/>
    </location>
</feature>
<dbReference type="AlphaFoldDB" id="A0A132A0E1"/>
<reference evidence="2 3" key="1">
    <citation type="journal article" date="2015" name="Parasit. Vectors">
        <title>Draft genome of the scabies mite.</title>
        <authorList>
            <person name="Rider S.D.Jr."/>
            <person name="Morgan M.S."/>
            <person name="Arlian L.G."/>
        </authorList>
    </citation>
    <scope>NUCLEOTIDE SEQUENCE [LARGE SCALE GENOMIC DNA]</scope>
    <source>
        <strain evidence="2">Arlian Lab</strain>
    </source>
</reference>
<dbReference type="VEuPathDB" id="VectorBase:SSCA000665"/>
<proteinExistence type="predicted"/>
<sequence>MVNIFCSIEMLSLQKSGHNLGSSGSGNSAANFANQFDDYDGPIDTSDPKLQPSGGTGAIGQPASASDLSDGLVDGDGEIDDVDPQDGQQVRTKFSDERFARLFPSRNGGGGRFEEKRWQPREIAKPKPTLPSFIKSTPALIKVQITTPSSRILNNQRQRQQISTVAARKTTTYNQQRRLRQRLRRYVND</sequence>
<name>A0A132A0E1_SARSC</name>
<feature type="compositionally biased region" description="Low complexity" evidence="1">
    <location>
        <begin position="63"/>
        <end position="72"/>
    </location>
</feature>
<organism evidence="2 3">
    <name type="scientific">Sarcoptes scabiei</name>
    <name type="common">Itch mite</name>
    <name type="synonym">Acarus scabiei</name>
    <dbReference type="NCBI Taxonomy" id="52283"/>
    <lineage>
        <taxon>Eukaryota</taxon>
        <taxon>Metazoa</taxon>
        <taxon>Ecdysozoa</taxon>
        <taxon>Arthropoda</taxon>
        <taxon>Chelicerata</taxon>
        <taxon>Arachnida</taxon>
        <taxon>Acari</taxon>
        <taxon>Acariformes</taxon>
        <taxon>Sarcoptiformes</taxon>
        <taxon>Astigmata</taxon>
        <taxon>Psoroptidia</taxon>
        <taxon>Sarcoptoidea</taxon>
        <taxon>Sarcoptidae</taxon>
        <taxon>Sarcoptinae</taxon>
        <taxon>Sarcoptes</taxon>
    </lineage>
</organism>
<dbReference type="OrthoDB" id="6516495at2759"/>
<comment type="caution">
    <text evidence="2">The sequence shown here is derived from an EMBL/GenBank/DDBJ whole genome shotgun (WGS) entry which is preliminary data.</text>
</comment>
<evidence type="ECO:0000313" key="3">
    <source>
        <dbReference type="Proteomes" id="UP000616769"/>
    </source>
</evidence>
<dbReference type="EMBL" id="JXLN01009107">
    <property type="protein sequence ID" value="KPM04516.1"/>
    <property type="molecule type" value="Genomic_DNA"/>
</dbReference>
<protein>
    <submittedName>
        <fullName evidence="2">Uncharacterized protein</fullName>
    </submittedName>
</protein>
<gene>
    <name evidence="2" type="ORF">QR98_0029650</name>
</gene>
<evidence type="ECO:0000256" key="1">
    <source>
        <dbReference type="SAM" id="MobiDB-lite"/>
    </source>
</evidence>
<accession>A0A132A0E1</accession>